<sequence>MTADIADIQIGYVKKCEMGRPRTVPVTRYSTANRSSEFDASPMGRGNAESSEYPRDYLGRSPPNGLGGHREK</sequence>
<dbReference type="AlphaFoldDB" id="A0A512L8Z0"/>
<organism evidence="2 3">
    <name type="scientific">Sulfuriferula plumbiphila</name>
    <dbReference type="NCBI Taxonomy" id="171865"/>
    <lineage>
        <taxon>Bacteria</taxon>
        <taxon>Pseudomonadati</taxon>
        <taxon>Pseudomonadota</taxon>
        <taxon>Betaproteobacteria</taxon>
        <taxon>Nitrosomonadales</taxon>
        <taxon>Sulfuricellaceae</taxon>
        <taxon>Sulfuriferula</taxon>
    </lineage>
</organism>
<keyword evidence="3" id="KW-1185">Reference proteome</keyword>
<evidence type="ECO:0000313" key="3">
    <source>
        <dbReference type="Proteomes" id="UP000321337"/>
    </source>
</evidence>
<gene>
    <name evidence="2" type="ORF">TPL01_20960</name>
</gene>
<proteinExistence type="predicted"/>
<evidence type="ECO:0000313" key="2">
    <source>
        <dbReference type="EMBL" id="GEP30958.1"/>
    </source>
</evidence>
<accession>A0A512L8Z0</accession>
<protein>
    <submittedName>
        <fullName evidence="2">Uncharacterized protein</fullName>
    </submittedName>
</protein>
<dbReference type="EMBL" id="BKAD01000021">
    <property type="protein sequence ID" value="GEP30958.1"/>
    <property type="molecule type" value="Genomic_DNA"/>
</dbReference>
<name>A0A512L8Z0_9PROT</name>
<feature type="region of interest" description="Disordered" evidence="1">
    <location>
        <begin position="27"/>
        <end position="72"/>
    </location>
</feature>
<evidence type="ECO:0000256" key="1">
    <source>
        <dbReference type="SAM" id="MobiDB-lite"/>
    </source>
</evidence>
<reference evidence="2 3" key="1">
    <citation type="submission" date="2019-07" db="EMBL/GenBank/DDBJ databases">
        <title>Whole genome shotgun sequence of Thiobacillus plumbophilus NBRC 107929.</title>
        <authorList>
            <person name="Hosoyama A."/>
            <person name="Uohara A."/>
            <person name="Ohji S."/>
            <person name="Ichikawa N."/>
        </authorList>
    </citation>
    <scope>NUCLEOTIDE SEQUENCE [LARGE SCALE GENOMIC DNA]</scope>
    <source>
        <strain evidence="2 3">NBRC 107929</strain>
    </source>
</reference>
<comment type="caution">
    <text evidence="2">The sequence shown here is derived from an EMBL/GenBank/DDBJ whole genome shotgun (WGS) entry which is preliminary data.</text>
</comment>
<dbReference type="Proteomes" id="UP000321337">
    <property type="component" value="Unassembled WGS sequence"/>
</dbReference>